<comment type="caution">
    <text evidence="1">The sequence shown here is derived from an EMBL/GenBank/DDBJ whole genome shotgun (WGS) entry which is preliminary data.</text>
</comment>
<evidence type="ECO:0000313" key="1">
    <source>
        <dbReference type="EMBL" id="PMB67418.1"/>
    </source>
</evidence>
<dbReference type="Proteomes" id="UP000235728">
    <property type="component" value="Unassembled WGS sequence"/>
</dbReference>
<reference evidence="1 2" key="1">
    <citation type="journal article" date="2016" name="Appl. Microbiol. Biotechnol.">
        <title>Characterization of T-DNA insertion mutants with decreased virulence in the entomopathogenic fungus Beauveria bassiana JEF-007.</title>
        <authorList>
            <person name="Kim S."/>
            <person name="Lee S.J."/>
            <person name="Nai Y.S."/>
            <person name="Yu J.S."/>
            <person name="Lee M.R."/>
            <person name="Yang Y.T."/>
            <person name="Kim J.S."/>
        </authorList>
    </citation>
    <scope>NUCLEOTIDE SEQUENCE [LARGE SCALE GENOMIC DNA]</scope>
    <source>
        <strain evidence="1 2">JEF-007</strain>
    </source>
</reference>
<protein>
    <submittedName>
        <fullName evidence="1">Uncharacterized protein</fullName>
    </submittedName>
</protein>
<gene>
    <name evidence="1" type="ORF">BM221_007085</name>
</gene>
<sequence>MALGLEIGLDGTLGLGAQGATAAGNLKECEGQLHEEFWVLPDSGLDRHGFDSDGFLICVKGCVDRKGETR</sequence>
<dbReference type="EMBL" id="MRVG01000007">
    <property type="protein sequence ID" value="PMB67418.1"/>
    <property type="molecule type" value="Genomic_DNA"/>
</dbReference>
<evidence type="ECO:0000313" key="2">
    <source>
        <dbReference type="Proteomes" id="UP000235728"/>
    </source>
</evidence>
<proteinExistence type="predicted"/>
<accession>A0A2N6NJF6</accession>
<name>A0A2N6NJF6_BEABA</name>
<organism evidence="1 2">
    <name type="scientific">Beauveria bassiana</name>
    <name type="common">White muscardine disease fungus</name>
    <name type="synonym">Tritirachium shiotae</name>
    <dbReference type="NCBI Taxonomy" id="176275"/>
    <lineage>
        <taxon>Eukaryota</taxon>
        <taxon>Fungi</taxon>
        <taxon>Dikarya</taxon>
        <taxon>Ascomycota</taxon>
        <taxon>Pezizomycotina</taxon>
        <taxon>Sordariomycetes</taxon>
        <taxon>Hypocreomycetidae</taxon>
        <taxon>Hypocreales</taxon>
        <taxon>Cordycipitaceae</taxon>
        <taxon>Beauveria</taxon>
    </lineage>
</organism>
<dbReference type="AlphaFoldDB" id="A0A2N6NJF6"/>